<dbReference type="GO" id="GO:0003729">
    <property type="term" value="F:mRNA binding"/>
    <property type="evidence" value="ECO:0007669"/>
    <property type="project" value="TreeGrafter"/>
</dbReference>
<accession>A0AAD7UI93</accession>
<reference evidence="2" key="1">
    <citation type="submission" date="2023-01" db="EMBL/GenBank/DDBJ databases">
        <title>Metagenome sequencing of chrysophaentin producing Chrysophaeum taylorii.</title>
        <authorList>
            <person name="Davison J."/>
            <person name="Bewley C."/>
        </authorList>
    </citation>
    <scope>NUCLEOTIDE SEQUENCE</scope>
    <source>
        <strain evidence="2">NIES-1699</strain>
    </source>
</reference>
<organism evidence="2 3">
    <name type="scientific">Chrysophaeum taylorii</name>
    <dbReference type="NCBI Taxonomy" id="2483200"/>
    <lineage>
        <taxon>Eukaryota</taxon>
        <taxon>Sar</taxon>
        <taxon>Stramenopiles</taxon>
        <taxon>Ochrophyta</taxon>
        <taxon>Pelagophyceae</taxon>
        <taxon>Pelagomonadales</taxon>
        <taxon>Pelagomonadaceae</taxon>
        <taxon>Chrysophaeum</taxon>
    </lineage>
</organism>
<name>A0AAD7UI93_9STRA</name>
<evidence type="ECO:0000313" key="2">
    <source>
        <dbReference type="EMBL" id="KAJ8605661.1"/>
    </source>
</evidence>
<feature type="domain" description="S1 motif" evidence="1">
    <location>
        <begin position="26"/>
        <end position="94"/>
    </location>
</feature>
<dbReference type="GO" id="GO:0006412">
    <property type="term" value="P:translation"/>
    <property type="evidence" value="ECO:0007669"/>
    <property type="project" value="TreeGrafter"/>
</dbReference>
<dbReference type="PROSITE" id="PS50126">
    <property type="entry name" value="S1"/>
    <property type="match status" value="1"/>
</dbReference>
<dbReference type="GO" id="GO:0003735">
    <property type="term" value="F:structural constituent of ribosome"/>
    <property type="evidence" value="ECO:0007669"/>
    <property type="project" value="TreeGrafter"/>
</dbReference>
<dbReference type="EMBL" id="JAQMWT010000314">
    <property type="protein sequence ID" value="KAJ8605661.1"/>
    <property type="molecule type" value="Genomic_DNA"/>
</dbReference>
<dbReference type="InterPro" id="IPR003029">
    <property type="entry name" value="S1_domain"/>
</dbReference>
<dbReference type="Gene3D" id="2.40.50.140">
    <property type="entry name" value="Nucleic acid-binding proteins"/>
    <property type="match status" value="1"/>
</dbReference>
<gene>
    <name evidence="2" type="ORF">CTAYLR_000172</name>
</gene>
<dbReference type="Proteomes" id="UP001230188">
    <property type="component" value="Unassembled WGS sequence"/>
</dbReference>
<protein>
    <recommendedName>
        <fullName evidence="1">S1 motif domain-containing protein</fullName>
    </recommendedName>
</protein>
<evidence type="ECO:0000259" key="1">
    <source>
        <dbReference type="PROSITE" id="PS50126"/>
    </source>
</evidence>
<dbReference type="AlphaFoldDB" id="A0AAD7UI93"/>
<evidence type="ECO:0000313" key="3">
    <source>
        <dbReference type="Proteomes" id="UP001230188"/>
    </source>
</evidence>
<dbReference type="SUPFAM" id="SSF50249">
    <property type="entry name" value="Nucleic acid-binding proteins"/>
    <property type="match status" value="2"/>
</dbReference>
<sequence length="235" mass="27032">MYRRQREKDRRRPLPVTRSLASISEGEWYEGIVQKTRENGAFVSIGAEVDGFVHAKDISDSEFVDARTLRRGEALSVCVKFVDVDRKVLSLSAIPYERTDAYLSATNSKGLMDFAIDVKVHNATIIRTTKYAAFVDIGAKVPAYLHYADIGLEPRMRVGGPREPILQPRPGLQIDECWIKDIEFARHRVRITTIPPDLRDDPHINPPPKPEYLKYLQYQQHRDSPPHPDDDYHYF</sequence>
<dbReference type="InterPro" id="IPR050437">
    <property type="entry name" value="Ribos_protein_bS1-like"/>
</dbReference>
<keyword evidence="3" id="KW-1185">Reference proteome</keyword>
<proteinExistence type="predicted"/>
<comment type="caution">
    <text evidence="2">The sequence shown here is derived from an EMBL/GenBank/DDBJ whole genome shotgun (WGS) entry which is preliminary data.</text>
</comment>
<dbReference type="Pfam" id="PF00575">
    <property type="entry name" value="S1"/>
    <property type="match status" value="1"/>
</dbReference>
<dbReference type="PANTHER" id="PTHR10724:SF10">
    <property type="entry name" value="S1 RNA-BINDING DOMAIN-CONTAINING PROTEIN 1"/>
    <property type="match status" value="1"/>
</dbReference>
<dbReference type="SMART" id="SM00316">
    <property type="entry name" value="S1"/>
    <property type="match status" value="2"/>
</dbReference>
<dbReference type="InterPro" id="IPR012340">
    <property type="entry name" value="NA-bd_OB-fold"/>
</dbReference>
<dbReference type="PANTHER" id="PTHR10724">
    <property type="entry name" value="30S RIBOSOMAL PROTEIN S1"/>
    <property type="match status" value="1"/>
</dbReference>